<keyword evidence="4 5" id="KW-0472">Membrane</keyword>
<feature type="chain" id="PRO_5044329099" description="Sugar phosphate transporter domain-containing protein" evidence="6">
    <location>
        <begin position="20"/>
        <end position="330"/>
    </location>
</feature>
<reference evidence="8 9" key="1">
    <citation type="journal article" date="2024" name="Science">
        <title>Giant polyketide synthase enzymes in the biosynthesis of giant marine polyether toxins.</title>
        <authorList>
            <person name="Fallon T.R."/>
            <person name="Shende V.V."/>
            <person name="Wierzbicki I.H."/>
            <person name="Pendleton A.L."/>
            <person name="Watervoot N.F."/>
            <person name="Auber R.P."/>
            <person name="Gonzalez D.J."/>
            <person name="Wisecaver J.H."/>
            <person name="Moore B.S."/>
        </authorList>
    </citation>
    <scope>NUCLEOTIDE SEQUENCE [LARGE SCALE GENOMIC DNA]</scope>
    <source>
        <strain evidence="8 9">12B1</strain>
    </source>
</reference>
<dbReference type="Pfam" id="PF03151">
    <property type="entry name" value="TPT"/>
    <property type="match status" value="1"/>
</dbReference>
<evidence type="ECO:0000256" key="2">
    <source>
        <dbReference type="ARBA" id="ARBA00022692"/>
    </source>
</evidence>
<evidence type="ECO:0000313" key="9">
    <source>
        <dbReference type="Proteomes" id="UP001515480"/>
    </source>
</evidence>
<sequence length="330" mass="35692">MASHTVALVAAWYASSVLAIVTATTTLQAVRVPCLLCLLQFSIAAVMQRVYLTWCRASPARLYEGKDKAIVHWIAFVYACGFALTNLAFSSAAPATVETLKSSEPIATVILARLALGERERWLTYCSLVPTVVGTAMASFGGDDLGWIALFATIASNFAFAARAVLVKALKREHHNSPCARSDALLFFRVSSIGAIWLLPLGLWDVYSSRSELASQMQYSPSIALSMLANGIAHASYNQLSFHVLSRVATSSHAMLNIFRRLCLIVVTVAIFHTPMGGYKWFGVGLAVAGVALFAREKGRPPPKNPFDRYLLLGNGASGLDRVMVEEKGS</sequence>
<keyword evidence="9" id="KW-1185">Reference proteome</keyword>
<evidence type="ECO:0000259" key="7">
    <source>
        <dbReference type="Pfam" id="PF03151"/>
    </source>
</evidence>
<organism evidence="8 9">
    <name type="scientific">Prymnesium parvum</name>
    <name type="common">Toxic golden alga</name>
    <dbReference type="NCBI Taxonomy" id="97485"/>
    <lineage>
        <taxon>Eukaryota</taxon>
        <taxon>Haptista</taxon>
        <taxon>Haptophyta</taxon>
        <taxon>Prymnesiophyceae</taxon>
        <taxon>Prymnesiales</taxon>
        <taxon>Prymnesiaceae</taxon>
        <taxon>Prymnesium</taxon>
    </lineage>
</organism>
<evidence type="ECO:0000256" key="1">
    <source>
        <dbReference type="ARBA" id="ARBA00004141"/>
    </source>
</evidence>
<dbReference type="InterPro" id="IPR050186">
    <property type="entry name" value="TPT_transporter"/>
</dbReference>
<evidence type="ECO:0000256" key="4">
    <source>
        <dbReference type="ARBA" id="ARBA00023136"/>
    </source>
</evidence>
<dbReference type="EMBL" id="JBGBPQ010000002">
    <property type="protein sequence ID" value="KAL1528419.1"/>
    <property type="molecule type" value="Genomic_DNA"/>
</dbReference>
<feature type="transmembrane region" description="Helical" evidence="5">
    <location>
        <begin position="145"/>
        <end position="166"/>
    </location>
</feature>
<keyword evidence="3 5" id="KW-1133">Transmembrane helix</keyword>
<dbReference type="Proteomes" id="UP001515480">
    <property type="component" value="Unassembled WGS sequence"/>
</dbReference>
<dbReference type="SUPFAM" id="SSF103481">
    <property type="entry name" value="Multidrug resistance efflux transporter EmrE"/>
    <property type="match status" value="2"/>
</dbReference>
<evidence type="ECO:0000256" key="5">
    <source>
        <dbReference type="SAM" id="Phobius"/>
    </source>
</evidence>
<feature type="signal peptide" evidence="6">
    <location>
        <begin position="1"/>
        <end position="19"/>
    </location>
</feature>
<dbReference type="AlphaFoldDB" id="A0AB34K1B2"/>
<dbReference type="PANTHER" id="PTHR11132">
    <property type="entry name" value="SOLUTE CARRIER FAMILY 35"/>
    <property type="match status" value="1"/>
</dbReference>
<accession>A0AB34K1B2</accession>
<keyword evidence="2 5" id="KW-0812">Transmembrane</keyword>
<evidence type="ECO:0000256" key="3">
    <source>
        <dbReference type="ARBA" id="ARBA00022989"/>
    </source>
</evidence>
<dbReference type="InterPro" id="IPR004853">
    <property type="entry name" value="Sugar_P_trans_dom"/>
</dbReference>
<feature type="transmembrane region" description="Helical" evidence="5">
    <location>
        <begin position="29"/>
        <end position="52"/>
    </location>
</feature>
<feature type="domain" description="Sugar phosphate transporter" evidence="7">
    <location>
        <begin position="6"/>
        <end position="294"/>
    </location>
</feature>
<feature type="transmembrane region" description="Helical" evidence="5">
    <location>
        <begin position="219"/>
        <end position="237"/>
    </location>
</feature>
<feature type="transmembrane region" description="Helical" evidence="5">
    <location>
        <begin position="258"/>
        <end position="273"/>
    </location>
</feature>
<gene>
    <name evidence="8" type="ORF">AB1Y20_009767</name>
</gene>
<comment type="caution">
    <text evidence="8">The sequence shown here is derived from an EMBL/GenBank/DDBJ whole genome shotgun (WGS) entry which is preliminary data.</text>
</comment>
<comment type="subcellular location">
    <subcellularLocation>
        <location evidence="1">Membrane</location>
        <topology evidence="1">Multi-pass membrane protein</topology>
    </subcellularLocation>
</comment>
<feature type="transmembrane region" description="Helical" evidence="5">
    <location>
        <begin position="186"/>
        <end position="207"/>
    </location>
</feature>
<keyword evidence="6" id="KW-0732">Signal</keyword>
<dbReference type="InterPro" id="IPR037185">
    <property type="entry name" value="EmrE-like"/>
</dbReference>
<evidence type="ECO:0000313" key="8">
    <source>
        <dbReference type="EMBL" id="KAL1528419.1"/>
    </source>
</evidence>
<dbReference type="GO" id="GO:0016020">
    <property type="term" value="C:membrane"/>
    <property type="evidence" value="ECO:0007669"/>
    <property type="project" value="UniProtKB-SubCell"/>
</dbReference>
<proteinExistence type="predicted"/>
<evidence type="ECO:0000256" key="6">
    <source>
        <dbReference type="SAM" id="SignalP"/>
    </source>
</evidence>
<name>A0AB34K1B2_PRYPA</name>
<feature type="transmembrane region" description="Helical" evidence="5">
    <location>
        <begin position="73"/>
        <end position="93"/>
    </location>
</feature>
<protein>
    <recommendedName>
        <fullName evidence="7">Sugar phosphate transporter domain-containing protein</fullName>
    </recommendedName>
</protein>